<name>A0A0F9LZJ8_9ZZZZ</name>
<accession>A0A0F9LZJ8</accession>
<gene>
    <name evidence="1" type="ORF">LCGC14_1136930</name>
</gene>
<sequence length="78" mass="8868">MNNEAVSQNVGSCNIAITNQLMRKHILGDELDRFTILKYKINNLLWEELPSDTQIGKAEDIACDIFMAIKNEIDAENE</sequence>
<protein>
    <submittedName>
        <fullName evidence="1">Uncharacterized protein</fullName>
    </submittedName>
</protein>
<evidence type="ECO:0000313" key="1">
    <source>
        <dbReference type="EMBL" id="KKN00535.1"/>
    </source>
</evidence>
<dbReference type="AlphaFoldDB" id="A0A0F9LZJ8"/>
<dbReference type="EMBL" id="LAZR01005365">
    <property type="protein sequence ID" value="KKN00535.1"/>
    <property type="molecule type" value="Genomic_DNA"/>
</dbReference>
<proteinExistence type="predicted"/>
<comment type="caution">
    <text evidence="1">The sequence shown here is derived from an EMBL/GenBank/DDBJ whole genome shotgun (WGS) entry which is preliminary data.</text>
</comment>
<reference evidence="1" key="1">
    <citation type="journal article" date="2015" name="Nature">
        <title>Complex archaea that bridge the gap between prokaryotes and eukaryotes.</title>
        <authorList>
            <person name="Spang A."/>
            <person name="Saw J.H."/>
            <person name="Jorgensen S.L."/>
            <person name="Zaremba-Niedzwiedzka K."/>
            <person name="Martijn J."/>
            <person name="Lind A.E."/>
            <person name="van Eijk R."/>
            <person name="Schleper C."/>
            <person name="Guy L."/>
            <person name="Ettema T.J."/>
        </authorList>
    </citation>
    <scope>NUCLEOTIDE SEQUENCE</scope>
</reference>
<organism evidence="1">
    <name type="scientific">marine sediment metagenome</name>
    <dbReference type="NCBI Taxonomy" id="412755"/>
    <lineage>
        <taxon>unclassified sequences</taxon>
        <taxon>metagenomes</taxon>
        <taxon>ecological metagenomes</taxon>
    </lineage>
</organism>